<dbReference type="GO" id="GO:0044781">
    <property type="term" value="P:bacterial-type flagellum organization"/>
    <property type="evidence" value="ECO:0007669"/>
    <property type="project" value="InterPro"/>
</dbReference>
<reference evidence="1 2" key="1">
    <citation type="submission" date="2018-06" db="EMBL/GenBank/DDBJ databases">
        <title>Genomic Encyclopedia of Archaeal and Bacterial Type Strains, Phase II (KMG-II): from individual species to whole genera.</title>
        <authorList>
            <person name="Goeker M."/>
        </authorList>
    </citation>
    <scope>NUCLEOTIDE SEQUENCE [LARGE SCALE GENOMIC DNA]</scope>
    <source>
        <strain evidence="1 2">DSM 24525</strain>
    </source>
</reference>
<keyword evidence="1" id="KW-0966">Cell projection</keyword>
<dbReference type="EMBL" id="QKYU01000013">
    <property type="protein sequence ID" value="PZW44872.1"/>
    <property type="molecule type" value="Genomic_DNA"/>
</dbReference>
<keyword evidence="1" id="KW-0969">Cilium</keyword>
<comment type="caution">
    <text evidence="1">The sequence shown here is derived from an EMBL/GenBank/DDBJ whole genome shotgun (WGS) entry which is preliminary data.</text>
</comment>
<dbReference type="OrthoDB" id="9808944at2"/>
<dbReference type="RefSeq" id="WP_158537238.1">
    <property type="nucleotide sequence ID" value="NZ_QKYU01000013.1"/>
</dbReference>
<name>A0A2W7IGV9_9PROT</name>
<keyword evidence="1" id="KW-0282">Flagellum</keyword>
<protein>
    <submittedName>
        <fullName evidence="1">Flagellar biosynthesis regulator FlaF</fullName>
    </submittedName>
</protein>
<dbReference type="AlphaFoldDB" id="A0A2W7IGV9"/>
<dbReference type="Proteomes" id="UP000249688">
    <property type="component" value="Unassembled WGS sequence"/>
</dbReference>
<evidence type="ECO:0000313" key="2">
    <source>
        <dbReference type="Proteomes" id="UP000249688"/>
    </source>
</evidence>
<proteinExistence type="predicted"/>
<evidence type="ECO:0000313" key="1">
    <source>
        <dbReference type="EMBL" id="PZW44872.1"/>
    </source>
</evidence>
<dbReference type="InterPro" id="IPR010845">
    <property type="entry name" value="FlaF"/>
</dbReference>
<organism evidence="1 2">
    <name type="scientific">Humitalea rosea</name>
    <dbReference type="NCBI Taxonomy" id="990373"/>
    <lineage>
        <taxon>Bacteria</taxon>
        <taxon>Pseudomonadati</taxon>
        <taxon>Pseudomonadota</taxon>
        <taxon>Alphaproteobacteria</taxon>
        <taxon>Acetobacterales</taxon>
        <taxon>Roseomonadaceae</taxon>
        <taxon>Humitalea</taxon>
    </lineage>
</organism>
<keyword evidence="2" id="KW-1185">Reference proteome</keyword>
<sequence>MSNTRATLAYRRTSETTSLREQEADVFRRVIGALRGAEGGDIIRVARALADTRRLWMSVESALRDPGNSLPAELRASLVSVARTIQRELDAIPPDIPFLIEMNEHVAAGLSGQ</sequence>
<gene>
    <name evidence="1" type="ORF">C8P66_11339</name>
</gene>
<accession>A0A2W7IGV9</accession>
<dbReference type="Pfam" id="PF07309">
    <property type="entry name" value="FlaF"/>
    <property type="match status" value="1"/>
</dbReference>